<dbReference type="InterPro" id="IPR002781">
    <property type="entry name" value="TM_pro_TauE-like"/>
</dbReference>
<proteinExistence type="inferred from homology"/>
<dbReference type="Proteomes" id="UP000214603">
    <property type="component" value="Unassembled WGS sequence"/>
</dbReference>
<dbReference type="AlphaFoldDB" id="A0A225LYY3"/>
<feature type="transmembrane region" description="Helical" evidence="5">
    <location>
        <begin position="45"/>
        <end position="62"/>
    </location>
</feature>
<evidence type="ECO:0000256" key="1">
    <source>
        <dbReference type="ARBA" id="ARBA00004141"/>
    </source>
</evidence>
<dbReference type="EMBL" id="NJIH01000016">
    <property type="protein sequence ID" value="OWT54186.1"/>
    <property type="molecule type" value="Genomic_DNA"/>
</dbReference>
<dbReference type="PANTHER" id="PTHR43701">
    <property type="entry name" value="MEMBRANE TRANSPORTER PROTEIN MJ0441-RELATED"/>
    <property type="match status" value="1"/>
</dbReference>
<reference evidence="7" key="1">
    <citation type="submission" date="2017-06" db="EMBL/GenBank/DDBJ databases">
        <title>Herbaspirillum phytohormonus sp. nov., isolated from the root nodule of Robinia pseudoacacia in lead-zinc mine.</title>
        <authorList>
            <person name="Fan M."/>
            <person name="Lin Y."/>
        </authorList>
    </citation>
    <scope>NUCLEOTIDE SEQUENCE [LARGE SCALE GENOMIC DNA]</scope>
    <source>
        <strain evidence="7">SC-089</strain>
    </source>
</reference>
<keyword evidence="7" id="KW-1185">Reference proteome</keyword>
<keyword evidence="5" id="KW-1003">Cell membrane</keyword>
<evidence type="ECO:0000256" key="4">
    <source>
        <dbReference type="ARBA" id="ARBA00023136"/>
    </source>
</evidence>
<dbReference type="Pfam" id="PF01925">
    <property type="entry name" value="TauE"/>
    <property type="match status" value="1"/>
</dbReference>
<feature type="transmembrane region" description="Helical" evidence="5">
    <location>
        <begin position="139"/>
        <end position="161"/>
    </location>
</feature>
<accession>A0A225LYY3</accession>
<name>A0A225LYY3_9BURK</name>
<evidence type="ECO:0000256" key="2">
    <source>
        <dbReference type="ARBA" id="ARBA00022692"/>
    </source>
</evidence>
<dbReference type="PANTHER" id="PTHR43701:SF2">
    <property type="entry name" value="MEMBRANE TRANSPORTER PROTEIN YJNA-RELATED"/>
    <property type="match status" value="1"/>
</dbReference>
<sequence>MITQLLTVFCGSLVGFSLALTGGGGSTLAIPLLLYVVGLHDMHMAIGTSALAVSLNAYINLIPHAREGHVRWRAGIIFTIAGIIGAFVGSEIGKVVNGQALQALFAVLVIVVALLMLRGRKASSHRPGGQAIKYLDGRLGGVGYGAGAVAGFFGVGGGFMVVPGLMLAARMEIIDAIGTSLLGVGSFGLATALNYARSGLINWALAGEFLLGGIAGGWIGAMLAQRLAVKHGVLNWIFSTLLITIGIYMLAKTVHL</sequence>
<organism evidence="6 7">
    <name type="scientific">Candidimonas nitroreducens</name>
    <dbReference type="NCBI Taxonomy" id="683354"/>
    <lineage>
        <taxon>Bacteria</taxon>
        <taxon>Pseudomonadati</taxon>
        <taxon>Pseudomonadota</taxon>
        <taxon>Betaproteobacteria</taxon>
        <taxon>Burkholderiales</taxon>
        <taxon>Alcaligenaceae</taxon>
        <taxon>Candidimonas</taxon>
    </lineage>
</organism>
<feature type="transmembrane region" description="Helical" evidence="5">
    <location>
        <begin position="233"/>
        <end position="251"/>
    </location>
</feature>
<feature type="transmembrane region" description="Helical" evidence="5">
    <location>
        <begin position="200"/>
        <end position="221"/>
    </location>
</feature>
<dbReference type="RefSeq" id="WP_088605724.1">
    <property type="nucleotide sequence ID" value="NZ_NJIH01000016.1"/>
</dbReference>
<feature type="transmembrane region" description="Helical" evidence="5">
    <location>
        <begin position="173"/>
        <end position="193"/>
    </location>
</feature>
<keyword evidence="3 5" id="KW-1133">Transmembrane helix</keyword>
<evidence type="ECO:0000256" key="5">
    <source>
        <dbReference type="RuleBase" id="RU363041"/>
    </source>
</evidence>
<feature type="transmembrane region" description="Helical" evidence="5">
    <location>
        <begin position="99"/>
        <end position="118"/>
    </location>
</feature>
<feature type="transmembrane region" description="Helical" evidence="5">
    <location>
        <begin position="74"/>
        <end position="93"/>
    </location>
</feature>
<keyword evidence="2 5" id="KW-0812">Transmembrane</keyword>
<keyword evidence="4 5" id="KW-0472">Membrane</keyword>
<evidence type="ECO:0000256" key="3">
    <source>
        <dbReference type="ARBA" id="ARBA00022989"/>
    </source>
</evidence>
<comment type="caution">
    <text evidence="6">The sequence shown here is derived from an EMBL/GenBank/DDBJ whole genome shotgun (WGS) entry which is preliminary data.</text>
</comment>
<evidence type="ECO:0000313" key="7">
    <source>
        <dbReference type="Proteomes" id="UP000214603"/>
    </source>
</evidence>
<dbReference type="OrthoDB" id="9151526at2"/>
<dbReference type="GO" id="GO:0005886">
    <property type="term" value="C:plasma membrane"/>
    <property type="evidence" value="ECO:0007669"/>
    <property type="project" value="UniProtKB-SubCell"/>
</dbReference>
<gene>
    <name evidence="6" type="ORF">CEY11_22735</name>
</gene>
<comment type="subcellular location">
    <subcellularLocation>
        <location evidence="5">Cell membrane</location>
        <topology evidence="5">Multi-pass membrane protein</topology>
    </subcellularLocation>
    <subcellularLocation>
        <location evidence="1">Membrane</location>
        <topology evidence="1">Multi-pass membrane protein</topology>
    </subcellularLocation>
</comment>
<protein>
    <recommendedName>
        <fullName evidence="5">Probable membrane transporter protein</fullName>
    </recommendedName>
</protein>
<comment type="similarity">
    <text evidence="5">Belongs to the 4-toluene sulfonate uptake permease (TSUP) (TC 2.A.102) family.</text>
</comment>
<evidence type="ECO:0000313" key="6">
    <source>
        <dbReference type="EMBL" id="OWT54186.1"/>
    </source>
</evidence>
<dbReference type="InterPro" id="IPR051598">
    <property type="entry name" value="TSUP/Inactive_protease-like"/>
</dbReference>